<dbReference type="GO" id="GO:0050660">
    <property type="term" value="F:flavin adenine dinucleotide binding"/>
    <property type="evidence" value="ECO:0007669"/>
    <property type="project" value="InterPro"/>
</dbReference>
<dbReference type="OrthoDB" id="5631916at2"/>
<evidence type="ECO:0000259" key="2">
    <source>
        <dbReference type="Pfam" id="PF01565"/>
    </source>
</evidence>
<evidence type="ECO:0000256" key="1">
    <source>
        <dbReference type="ARBA" id="ARBA00022827"/>
    </source>
</evidence>
<gene>
    <name evidence="3" type="ORF">C8D86_11072</name>
</gene>
<dbReference type="InterPro" id="IPR006094">
    <property type="entry name" value="Oxid_FAD_bind_N"/>
</dbReference>
<accession>A0A370GJ19</accession>
<dbReference type="Gene3D" id="3.30.70.2520">
    <property type="match status" value="1"/>
</dbReference>
<dbReference type="InterPro" id="IPR036318">
    <property type="entry name" value="FAD-bd_PCMH-like_sf"/>
</dbReference>
<comment type="caution">
    <text evidence="3">The sequence shown here is derived from an EMBL/GenBank/DDBJ whole genome shotgun (WGS) entry which is preliminary data.</text>
</comment>
<reference evidence="3 4" key="1">
    <citation type="submission" date="2018-07" db="EMBL/GenBank/DDBJ databases">
        <title>Genomic Encyclopedia of Type Strains, Phase IV (KMG-IV): sequencing the most valuable type-strain genomes for metagenomic binning, comparative biology and taxonomic classification.</title>
        <authorList>
            <person name="Goeker M."/>
        </authorList>
    </citation>
    <scope>NUCLEOTIDE SEQUENCE [LARGE SCALE GENOMIC DNA]</scope>
    <source>
        <strain evidence="3 4">DSM 16500</strain>
    </source>
</reference>
<dbReference type="PANTHER" id="PTHR43762">
    <property type="entry name" value="L-GULONOLACTONE OXIDASE"/>
    <property type="match status" value="1"/>
</dbReference>
<dbReference type="InterPro" id="IPR016169">
    <property type="entry name" value="FAD-bd_PCMH_sub2"/>
</dbReference>
<dbReference type="Proteomes" id="UP000254720">
    <property type="component" value="Unassembled WGS sequence"/>
</dbReference>
<dbReference type="InterPro" id="IPR010031">
    <property type="entry name" value="FAD_lactone_oxidase-like"/>
</dbReference>
<keyword evidence="1" id="KW-0285">Flavoprotein</keyword>
<protein>
    <submittedName>
        <fullName evidence="3">FAD binding domain-containing protein</fullName>
    </submittedName>
</protein>
<organism evidence="3 4">
    <name type="scientific">Aquicella lusitana</name>
    <dbReference type="NCBI Taxonomy" id="254246"/>
    <lineage>
        <taxon>Bacteria</taxon>
        <taxon>Pseudomonadati</taxon>
        <taxon>Pseudomonadota</taxon>
        <taxon>Gammaproteobacteria</taxon>
        <taxon>Legionellales</taxon>
        <taxon>Coxiellaceae</taxon>
        <taxon>Aquicella</taxon>
    </lineage>
</organism>
<sequence>MTLNIHDKNTLTEYIHHHLHTKIKSSTGWKNFSQNVELTHALVLDIADSTSLQLLVKKINEMNNTRDAKERIVLRAAAGGLDEEYSESYSLTPLIDADVVVRLVGPEFQAISLTHNNNIINVGASVNIGKLDSVLYDKYNLVLPTSSLIPYVTVSGLSATAGHGTGRDQPSFAGLIRAITFCLPNGEIVRIDDTHQNFEAIRSAHLGVFGIVLNMEIACVEAKKMQCVMEARSVAELIDEIRSGLFINDPYVSVMYVPTYQSDELTNRDLKNVVIYRWRPVEKSVNNVNTHSVFSRCWQELEIKLQEGFKITDLLKAEPSVVPYYMMYLVSKLKVGEKDRISVGPWPTTHYQTSFPREINDVDYLFEVGDHGHETIVAIENLVKTLSEFAKNKQYPVTYAAYLRLFQGTNGGLSTSIHGANKHICGFDIVSSPGMPGFESFREKMNEFFFHQLNAKPHWGKYVPEEMDYEKIYGNNYIQFREALQQWHEEHHIKLEKNMLLNGFLCKLLKLPYAPELQANQPNAEKKCQSLLCSREMAKRVLPYIQSECSQADNLRNCLNNLASSKVSEAKQSLFQAPVTIAKNTKKKRKKSCCVII</sequence>
<dbReference type="SUPFAM" id="SSF56176">
    <property type="entry name" value="FAD-binding/transporter-associated domain-like"/>
    <property type="match status" value="1"/>
</dbReference>
<dbReference type="AlphaFoldDB" id="A0A370GJ19"/>
<keyword evidence="4" id="KW-1185">Reference proteome</keyword>
<evidence type="ECO:0000313" key="4">
    <source>
        <dbReference type="Proteomes" id="UP000254720"/>
    </source>
</evidence>
<dbReference type="PANTHER" id="PTHR43762:SF8">
    <property type="entry name" value="L-GULONOLACTONE OXIDASE"/>
    <property type="match status" value="1"/>
</dbReference>
<dbReference type="EMBL" id="QQAX01000010">
    <property type="protein sequence ID" value="RDI43802.1"/>
    <property type="molecule type" value="Genomic_DNA"/>
</dbReference>
<dbReference type="RefSeq" id="WP_114834358.1">
    <property type="nucleotide sequence ID" value="NZ_LR699115.1"/>
</dbReference>
<proteinExistence type="predicted"/>
<name>A0A370GJ19_9COXI</name>
<dbReference type="GO" id="GO:0016899">
    <property type="term" value="F:oxidoreductase activity, acting on the CH-OH group of donors, oxygen as acceptor"/>
    <property type="evidence" value="ECO:0007669"/>
    <property type="project" value="InterPro"/>
</dbReference>
<evidence type="ECO:0000313" key="3">
    <source>
        <dbReference type="EMBL" id="RDI43802.1"/>
    </source>
</evidence>
<keyword evidence="1" id="KW-0274">FAD</keyword>
<feature type="domain" description="FAD linked oxidase N-terminal" evidence="2">
    <location>
        <begin position="96"/>
        <end position="191"/>
    </location>
</feature>
<dbReference type="Gene3D" id="3.30.465.10">
    <property type="match status" value="1"/>
</dbReference>
<dbReference type="Pfam" id="PF01565">
    <property type="entry name" value="FAD_binding_4"/>
    <property type="match status" value="1"/>
</dbReference>